<keyword evidence="12" id="KW-1185">Reference proteome</keyword>
<evidence type="ECO:0000313" key="11">
    <source>
        <dbReference type="EMBL" id="SFV74400.1"/>
    </source>
</evidence>
<evidence type="ECO:0000256" key="6">
    <source>
        <dbReference type="ARBA" id="ARBA00022989"/>
    </source>
</evidence>
<reference evidence="12" key="1">
    <citation type="submission" date="2016-10" db="EMBL/GenBank/DDBJ databases">
        <authorList>
            <person name="Wegmann U."/>
        </authorList>
    </citation>
    <scope>NUCLEOTIDE SEQUENCE [LARGE SCALE GENOMIC DNA]</scope>
</reference>
<dbReference type="GO" id="GO:0006811">
    <property type="term" value="P:monoatomic ion transport"/>
    <property type="evidence" value="ECO:0007669"/>
    <property type="project" value="UniProtKB-KW"/>
</dbReference>
<evidence type="ECO:0000256" key="9">
    <source>
        <dbReference type="ARBA" id="ARBA00031636"/>
    </source>
</evidence>
<feature type="transmembrane region" description="Helical" evidence="10">
    <location>
        <begin position="189"/>
        <end position="214"/>
    </location>
</feature>
<evidence type="ECO:0000256" key="2">
    <source>
        <dbReference type="ARBA" id="ARBA00022448"/>
    </source>
</evidence>
<comment type="subcellular location">
    <subcellularLocation>
        <location evidence="1">Cell membrane</location>
        <topology evidence="1">Multi-pass membrane protein</topology>
    </subcellularLocation>
</comment>
<accession>A0A1K1LI81</accession>
<sequence length="492" mass="52974">MQNPFFSLSEARRFVALGLPVFVAQMSQMGMNFVDTAMTGQASTADMAAVAVAGSIWNPLSLLGIGCLLSLPAMSAHLVGGGQRPRTPHLLRQGIWLTLGISAILMTVFYVISWHLQSFGLDEELSRLGGGYLRAMLWGLPGFMLFVNVRSFLEGYARTRPAMIIGILGLALNVPCNYVLIYGKLGLPRLGAVGCGVATALCYWFMAVCMIYYVRRDAQYRDLHPLFLPLLLPRTARSCGCEARARDDASPLAAPYTPEPVPCRFDVPLIWRILRIGLPGALAVFFEVSLFAVTALLLAPLGKVVVAGHQIAMNFAGLVFMLPLSLNITAAIRVGQSVGAGRLGRARLSARTALCMGAASSLVIAACTALFREQIVHIYNDDPAVTALATGLLLLGSCYQLVDALQTISIGILRAYNDTRTISLVCFASYWVIGLPLGFTLARTDLVVPALGAAGFWIAYIAALGFGALCYLARVHHLHGLDAGAVRRRIQR</sequence>
<dbReference type="EMBL" id="LT630450">
    <property type="protein sequence ID" value="SFV74400.1"/>
    <property type="molecule type" value="Genomic_DNA"/>
</dbReference>
<keyword evidence="6 10" id="KW-1133">Transmembrane helix</keyword>
<dbReference type="GO" id="GO:0042910">
    <property type="term" value="F:xenobiotic transmembrane transporter activity"/>
    <property type="evidence" value="ECO:0007669"/>
    <property type="project" value="InterPro"/>
</dbReference>
<dbReference type="KEGG" id="dpg:DESPIGER_2586"/>
<feature type="transmembrane region" description="Helical" evidence="10">
    <location>
        <begin position="422"/>
        <end position="442"/>
    </location>
</feature>
<dbReference type="Pfam" id="PF01554">
    <property type="entry name" value="MatE"/>
    <property type="match status" value="2"/>
</dbReference>
<keyword evidence="3" id="KW-0050">Antiport</keyword>
<evidence type="ECO:0000256" key="10">
    <source>
        <dbReference type="SAM" id="Phobius"/>
    </source>
</evidence>
<evidence type="ECO:0000256" key="5">
    <source>
        <dbReference type="ARBA" id="ARBA00022692"/>
    </source>
</evidence>
<evidence type="ECO:0000256" key="4">
    <source>
        <dbReference type="ARBA" id="ARBA00022475"/>
    </source>
</evidence>
<keyword evidence="5 10" id="KW-0812">Transmembrane</keyword>
<dbReference type="InterPro" id="IPR002528">
    <property type="entry name" value="MATE_fam"/>
</dbReference>
<dbReference type="CDD" id="cd13131">
    <property type="entry name" value="MATE_NorM_like"/>
    <property type="match status" value="1"/>
</dbReference>
<dbReference type="PANTHER" id="PTHR43298">
    <property type="entry name" value="MULTIDRUG RESISTANCE PROTEIN NORM-RELATED"/>
    <property type="match status" value="1"/>
</dbReference>
<feature type="transmembrane region" description="Helical" evidence="10">
    <location>
        <begin position="276"/>
        <end position="299"/>
    </location>
</feature>
<dbReference type="RefSeq" id="WP_072337343.1">
    <property type="nucleotide sequence ID" value="NZ_CALUWT010000002.1"/>
</dbReference>
<feature type="transmembrane region" description="Helical" evidence="10">
    <location>
        <begin position="94"/>
        <end position="112"/>
    </location>
</feature>
<feature type="transmembrane region" description="Helical" evidence="10">
    <location>
        <begin position="454"/>
        <end position="473"/>
    </location>
</feature>
<dbReference type="InterPro" id="IPR050222">
    <property type="entry name" value="MATE_MdtK"/>
</dbReference>
<name>A0A1K1LI81_9BACT</name>
<proteinExistence type="predicted"/>
<gene>
    <name evidence="11" type="ORF">DESPIGER_2586</name>
</gene>
<keyword evidence="2" id="KW-0813">Transport</keyword>
<dbReference type="OrthoDB" id="9805232at2"/>
<dbReference type="GO" id="GO:0005886">
    <property type="term" value="C:plasma membrane"/>
    <property type="evidence" value="ECO:0007669"/>
    <property type="project" value="UniProtKB-SubCell"/>
</dbReference>
<dbReference type="AlphaFoldDB" id="A0A1K1LI81"/>
<feature type="transmembrane region" description="Helical" evidence="10">
    <location>
        <begin position="161"/>
        <end position="183"/>
    </location>
</feature>
<dbReference type="PANTHER" id="PTHR43298:SF2">
    <property type="entry name" value="FMN_FAD EXPORTER YEEO-RELATED"/>
    <property type="match status" value="1"/>
</dbReference>
<keyword evidence="7" id="KW-0406">Ion transport</keyword>
<evidence type="ECO:0000256" key="7">
    <source>
        <dbReference type="ARBA" id="ARBA00023065"/>
    </source>
</evidence>
<organism evidence="11 12">
    <name type="scientific">Desulfovibrio piger</name>
    <dbReference type="NCBI Taxonomy" id="901"/>
    <lineage>
        <taxon>Bacteria</taxon>
        <taxon>Pseudomonadati</taxon>
        <taxon>Thermodesulfobacteriota</taxon>
        <taxon>Desulfovibrionia</taxon>
        <taxon>Desulfovibrionales</taxon>
        <taxon>Desulfovibrionaceae</taxon>
        <taxon>Desulfovibrio</taxon>
    </lineage>
</organism>
<dbReference type="PIRSF" id="PIRSF006603">
    <property type="entry name" value="DinF"/>
    <property type="match status" value="1"/>
</dbReference>
<feature type="transmembrane region" description="Helical" evidence="10">
    <location>
        <begin position="353"/>
        <end position="371"/>
    </location>
</feature>
<evidence type="ECO:0000256" key="3">
    <source>
        <dbReference type="ARBA" id="ARBA00022449"/>
    </source>
</evidence>
<dbReference type="GO" id="GO:0015297">
    <property type="term" value="F:antiporter activity"/>
    <property type="evidence" value="ECO:0007669"/>
    <property type="project" value="UniProtKB-KW"/>
</dbReference>
<feature type="transmembrane region" description="Helical" evidence="10">
    <location>
        <begin position="132"/>
        <end position="149"/>
    </location>
</feature>
<protein>
    <recommendedName>
        <fullName evidence="9">Multidrug-efflux transporter</fullName>
    </recommendedName>
</protein>
<evidence type="ECO:0000256" key="8">
    <source>
        <dbReference type="ARBA" id="ARBA00023136"/>
    </source>
</evidence>
<feature type="transmembrane region" description="Helical" evidence="10">
    <location>
        <begin position="311"/>
        <end position="332"/>
    </location>
</feature>
<keyword evidence="8 10" id="KW-0472">Membrane</keyword>
<feature type="transmembrane region" description="Helical" evidence="10">
    <location>
        <begin position="383"/>
        <end position="402"/>
    </location>
</feature>
<dbReference type="NCBIfam" id="TIGR00797">
    <property type="entry name" value="matE"/>
    <property type="match status" value="2"/>
</dbReference>
<dbReference type="InterPro" id="IPR048279">
    <property type="entry name" value="MdtK-like"/>
</dbReference>
<evidence type="ECO:0000313" key="12">
    <source>
        <dbReference type="Proteomes" id="UP000186323"/>
    </source>
</evidence>
<evidence type="ECO:0000256" key="1">
    <source>
        <dbReference type="ARBA" id="ARBA00004651"/>
    </source>
</evidence>
<dbReference type="Proteomes" id="UP000186323">
    <property type="component" value="Chromosome I"/>
</dbReference>
<keyword evidence="4" id="KW-1003">Cell membrane</keyword>